<keyword evidence="7 8" id="KW-0472">Membrane</keyword>
<feature type="transmembrane region" description="Helical" evidence="8">
    <location>
        <begin position="254"/>
        <end position="272"/>
    </location>
</feature>
<dbReference type="GO" id="GO:0005886">
    <property type="term" value="C:plasma membrane"/>
    <property type="evidence" value="ECO:0007669"/>
    <property type="project" value="UniProtKB-SubCell"/>
</dbReference>
<evidence type="ECO:0000313" key="10">
    <source>
        <dbReference type="Proteomes" id="UP000201838"/>
    </source>
</evidence>
<evidence type="ECO:0000256" key="2">
    <source>
        <dbReference type="ARBA" id="ARBA00010145"/>
    </source>
</evidence>
<protein>
    <submittedName>
        <fullName evidence="9">Membrane transport protein</fullName>
    </submittedName>
</protein>
<evidence type="ECO:0000256" key="4">
    <source>
        <dbReference type="ARBA" id="ARBA00022475"/>
    </source>
</evidence>
<evidence type="ECO:0000313" key="9">
    <source>
        <dbReference type="EMBL" id="SMX23487.1"/>
    </source>
</evidence>
<dbReference type="PANTHER" id="PTHR36838">
    <property type="entry name" value="AUXIN EFFLUX CARRIER FAMILY PROTEIN"/>
    <property type="match status" value="1"/>
</dbReference>
<feature type="transmembrane region" description="Helical" evidence="8">
    <location>
        <begin position="123"/>
        <end position="151"/>
    </location>
</feature>
<evidence type="ECO:0000256" key="8">
    <source>
        <dbReference type="SAM" id="Phobius"/>
    </source>
</evidence>
<evidence type="ECO:0000256" key="6">
    <source>
        <dbReference type="ARBA" id="ARBA00022989"/>
    </source>
</evidence>
<evidence type="ECO:0000256" key="3">
    <source>
        <dbReference type="ARBA" id="ARBA00022448"/>
    </source>
</evidence>
<feature type="transmembrane region" description="Helical" evidence="8">
    <location>
        <begin position="195"/>
        <end position="214"/>
    </location>
</feature>
<proteinExistence type="inferred from homology"/>
<evidence type="ECO:0000256" key="1">
    <source>
        <dbReference type="ARBA" id="ARBA00004651"/>
    </source>
</evidence>
<dbReference type="InterPro" id="IPR038770">
    <property type="entry name" value="Na+/solute_symporter_sf"/>
</dbReference>
<keyword evidence="5 8" id="KW-0812">Transmembrane</keyword>
<dbReference type="AlphaFoldDB" id="A0A238IYJ3"/>
<feature type="transmembrane region" description="Helical" evidence="8">
    <location>
        <begin position="31"/>
        <end position="52"/>
    </location>
</feature>
<dbReference type="EMBL" id="FXXQ01000004">
    <property type="protein sequence ID" value="SMX23487.1"/>
    <property type="molecule type" value="Genomic_DNA"/>
</dbReference>
<dbReference type="Pfam" id="PF03547">
    <property type="entry name" value="Mem_trans"/>
    <property type="match status" value="1"/>
</dbReference>
<accession>A0A238IYJ3</accession>
<keyword evidence="3" id="KW-0813">Transport</keyword>
<dbReference type="PANTHER" id="PTHR36838:SF4">
    <property type="entry name" value="AUXIN EFFLUX CARRIER FAMILY PROTEIN"/>
    <property type="match status" value="1"/>
</dbReference>
<feature type="transmembrane region" description="Helical" evidence="8">
    <location>
        <begin position="163"/>
        <end position="183"/>
    </location>
</feature>
<dbReference type="Gene3D" id="1.20.1530.20">
    <property type="match status" value="1"/>
</dbReference>
<feature type="transmembrane region" description="Helical" evidence="8">
    <location>
        <begin position="281"/>
        <end position="303"/>
    </location>
</feature>
<dbReference type="GO" id="GO:0055085">
    <property type="term" value="P:transmembrane transport"/>
    <property type="evidence" value="ECO:0007669"/>
    <property type="project" value="InterPro"/>
</dbReference>
<keyword evidence="10" id="KW-1185">Reference proteome</keyword>
<reference evidence="9 10" key="1">
    <citation type="submission" date="2017-05" db="EMBL/GenBank/DDBJ databases">
        <authorList>
            <person name="Song R."/>
            <person name="Chenine A.L."/>
            <person name="Ruprecht R.M."/>
        </authorList>
    </citation>
    <scope>NUCLEOTIDE SEQUENCE [LARGE SCALE GENOMIC DNA]</scope>
    <source>
        <strain evidence="9 10">CECT 8489</strain>
    </source>
</reference>
<keyword evidence="4" id="KW-1003">Cell membrane</keyword>
<evidence type="ECO:0000256" key="5">
    <source>
        <dbReference type="ARBA" id="ARBA00022692"/>
    </source>
</evidence>
<dbReference type="Proteomes" id="UP000201838">
    <property type="component" value="Unassembled WGS sequence"/>
</dbReference>
<comment type="similarity">
    <text evidence="2">Belongs to the auxin efflux carrier (TC 2.A.69) family.</text>
</comment>
<sequence length="305" mass="31758">MTVAIAILPIAFAFLAGWTAKVTGILKPEHWAGIELLSFRVLIPAILINSIANADLSSDRIGSLAGALVCMVFIAGLLGLSVRLILPVEKLSAASLSTMFQTTTRWNAFISLSAAELLGGPEVLLLIAVGMSVLIPLINVGNILVLAWLCGQATGPRRVLKTVLTNPLVIGCAIGLSINAAPFDLPVPISETLDIIGRAALGIGLLVVGAGISWQRLRRVTAPVMIGAILRPFAIPLVFLGLASLFALSPTETLAGILVAAVPAASNGYVVARTMGGDTELYADILVFQTLFSIAAIPIYASFVT</sequence>
<gene>
    <name evidence="9" type="ORF">BOA8489_01594</name>
</gene>
<dbReference type="InterPro" id="IPR004776">
    <property type="entry name" value="Mem_transp_PIN-like"/>
</dbReference>
<feature type="transmembrane region" description="Helical" evidence="8">
    <location>
        <begin position="64"/>
        <end position="86"/>
    </location>
</feature>
<dbReference type="RefSeq" id="WP_176440234.1">
    <property type="nucleotide sequence ID" value="NZ_FXXQ01000004.1"/>
</dbReference>
<keyword evidence="6 8" id="KW-1133">Transmembrane helix</keyword>
<comment type="subcellular location">
    <subcellularLocation>
        <location evidence="1">Cell membrane</location>
        <topology evidence="1">Multi-pass membrane protein</topology>
    </subcellularLocation>
</comment>
<name>A0A238IYJ3_9RHOB</name>
<organism evidence="9 10">
    <name type="scientific">Boseongicola aestuarii</name>
    <dbReference type="NCBI Taxonomy" id="1470561"/>
    <lineage>
        <taxon>Bacteria</taxon>
        <taxon>Pseudomonadati</taxon>
        <taxon>Pseudomonadota</taxon>
        <taxon>Alphaproteobacteria</taxon>
        <taxon>Rhodobacterales</taxon>
        <taxon>Paracoccaceae</taxon>
        <taxon>Boseongicola</taxon>
    </lineage>
</organism>
<feature type="transmembrane region" description="Helical" evidence="8">
    <location>
        <begin position="226"/>
        <end position="248"/>
    </location>
</feature>
<evidence type="ECO:0000256" key="7">
    <source>
        <dbReference type="ARBA" id="ARBA00023136"/>
    </source>
</evidence>